<organism evidence="9 10">
    <name type="scientific">Leeia aquatica</name>
    <dbReference type="NCBI Taxonomy" id="2725557"/>
    <lineage>
        <taxon>Bacteria</taxon>
        <taxon>Pseudomonadati</taxon>
        <taxon>Pseudomonadota</taxon>
        <taxon>Betaproteobacteria</taxon>
        <taxon>Neisseriales</taxon>
        <taxon>Leeiaceae</taxon>
        <taxon>Leeia</taxon>
    </lineage>
</organism>
<evidence type="ECO:0000256" key="6">
    <source>
        <dbReference type="ARBA" id="ARBA00023136"/>
    </source>
</evidence>
<keyword evidence="6 7" id="KW-0472">Membrane</keyword>
<keyword evidence="3 7" id="KW-1003">Cell membrane</keyword>
<name>A0A847RU02_9NEIS</name>
<keyword evidence="10" id="KW-1185">Reference proteome</keyword>
<dbReference type="InterPro" id="IPR032818">
    <property type="entry name" value="DedA-like"/>
</dbReference>
<feature type="transmembrane region" description="Helical" evidence="7">
    <location>
        <begin position="142"/>
        <end position="163"/>
    </location>
</feature>
<dbReference type="AlphaFoldDB" id="A0A847RU02"/>
<comment type="caution">
    <text evidence="9">The sequence shown here is derived from an EMBL/GenBank/DDBJ whole genome shotgun (WGS) entry which is preliminary data.</text>
</comment>
<proteinExistence type="inferred from homology"/>
<dbReference type="PANTHER" id="PTHR30353:SF15">
    <property type="entry name" value="INNER MEMBRANE PROTEIN YABI"/>
    <property type="match status" value="1"/>
</dbReference>
<dbReference type="Proteomes" id="UP000587991">
    <property type="component" value="Unassembled WGS sequence"/>
</dbReference>
<feature type="transmembrane region" description="Helical" evidence="7">
    <location>
        <begin position="183"/>
        <end position="201"/>
    </location>
</feature>
<gene>
    <name evidence="9" type="ORF">HF682_05905</name>
</gene>
<dbReference type="EMBL" id="JABAIM010000001">
    <property type="protein sequence ID" value="NLR74690.1"/>
    <property type="molecule type" value="Genomic_DNA"/>
</dbReference>
<dbReference type="RefSeq" id="WP_168876286.1">
    <property type="nucleotide sequence ID" value="NZ_JABAIM010000001.1"/>
</dbReference>
<feature type="transmembrane region" description="Helical" evidence="7">
    <location>
        <begin position="20"/>
        <end position="38"/>
    </location>
</feature>
<dbReference type="PANTHER" id="PTHR30353">
    <property type="entry name" value="INNER MEMBRANE PROTEIN DEDA-RELATED"/>
    <property type="match status" value="1"/>
</dbReference>
<keyword evidence="5 7" id="KW-1133">Transmembrane helix</keyword>
<protein>
    <submittedName>
        <fullName evidence="9">DedA family protein</fullName>
    </submittedName>
</protein>
<dbReference type="InterPro" id="IPR032816">
    <property type="entry name" value="VTT_dom"/>
</dbReference>
<dbReference type="GO" id="GO:0005886">
    <property type="term" value="C:plasma membrane"/>
    <property type="evidence" value="ECO:0007669"/>
    <property type="project" value="UniProtKB-SubCell"/>
</dbReference>
<evidence type="ECO:0000313" key="10">
    <source>
        <dbReference type="Proteomes" id="UP000587991"/>
    </source>
</evidence>
<evidence type="ECO:0000259" key="8">
    <source>
        <dbReference type="Pfam" id="PF09335"/>
    </source>
</evidence>
<evidence type="ECO:0000256" key="5">
    <source>
        <dbReference type="ARBA" id="ARBA00022989"/>
    </source>
</evidence>
<evidence type="ECO:0000313" key="9">
    <source>
        <dbReference type="EMBL" id="NLR74690.1"/>
    </source>
</evidence>
<feature type="transmembrane region" description="Helical" evidence="7">
    <location>
        <begin position="58"/>
        <end position="83"/>
    </location>
</feature>
<evidence type="ECO:0000256" key="4">
    <source>
        <dbReference type="ARBA" id="ARBA00022692"/>
    </source>
</evidence>
<keyword evidence="4 7" id="KW-0812">Transmembrane</keyword>
<accession>A0A847RU02</accession>
<dbReference type="Pfam" id="PF09335">
    <property type="entry name" value="VTT_dom"/>
    <property type="match status" value="1"/>
</dbReference>
<evidence type="ECO:0000256" key="7">
    <source>
        <dbReference type="RuleBase" id="RU367016"/>
    </source>
</evidence>
<comment type="similarity">
    <text evidence="2 7">Belongs to the DedA family.</text>
</comment>
<evidence type="ECO:0000256" key="2">
    <source>
        <dbReference type="ARBA" id="ARBA00010792"/>
    </source>
</evidence>
<sequence>MDILQTLLDLFSGVSSHPYFAYIAVFSVLLLCGFGVPIPEDISLVAGGVMAGLDMANVHIMFLVGLAGVLAGDTIMFVVGRIYGERVRRFRIVARYLTPERYEAVQDKFHKYGNRVMFVARFLPGLRSPIFLTAGMTRRISFWRFIAADGFAALISVPIWVYLGYYGADNRAWLMEQVHAGQRGILLVLAVLLVAVACLWWRKRSKARATLPDGTAGTD</sequence>
<feature type="domain" description="VTT" evidence="8">
    <location>
        <begin position="38"/>
        <end position="165"/>
    </location>
</feature>
<evidence type="ECO:0000256" key="1">
    <source>
        <dbReference type="ARBA" id="ARBA00004651"/>
    </source>
</evidence>
<reference evidence="9 10" key="1">
    <citation type="submission" date="2020-04" db="EMBL/GenBank/DDBJ databases">
        <title>Draft genome of Leeia sp. IMCC25680.</title>
        <authorList>
            <person name="Song J."/>
            <person name="Cho J.-C."/>
        </authorList>
    </citation>
    <scope>NUCLEOTIDE SEQUENCE [LARGE SCALE GENOMIC DNA]</scope>
    <source>
        <strain evidence="9 10">IMCC25680</strain>
    </source>
</reference>
<comment type="subcellular location">
    <subcellularLocation>
        <location evidence="1 7">Cell membrane</location>
        <topology evidence="1 7">Multi-pass membrane protein</topology>
    </subcellularLocation>
</comment>
<evidence type="ECO:0000256" key="3">
    <source>
        <dbReference type="ARBA" id="ARBA00022475"/>
    </source>
</evidence>